<sequence>MKVPIASTSTLLSSPTKINLSSSLGVAATSAVNVSTQINSNSMLNGTNFKGFISEYQSARKFLEEIEQFFTKNEKAKTSNLLAKLIFMKYKGR</sequence>
<organism evidence="1 2">
    <name type="scientific">Mucuna pruriens</name>
    <name type="common">Velvet bean</name>
    <name type="synonym">Dolichos pruriens</name>
    <dbReference type="NCBI Taxonomy" id="157652"/>
    <lineage>
        <taxon>Eukaryota</taxon>
        <taxon>Viridiplantae</taxon>
        <taxon>Streptophyta</taxon>
        <taxon>Embryophyta</taxon>
        <taxon>Tracheophyta</taxon>
        <taxon>Spermatophyta</taxon>
        <taxon>Magnoliopsida</taxon>
        <taxon>eudicotyledons</taxon>
        <taxon>Gunneridae</taxon>
        <taxon>Pentapetalae</taxon>
        <taxon>rosids</taxon>
        <taxon>fabids</taxon>
        <taxon>Fabales</taxon>
        <taxon>Fabaceae</taxon>
        <taxon>Papilionoideae</taxon>
        <taxon>50 kb inversion clade</taxon>
        <taxon>NPAAA clade</taxon>
        <taxon>indigoferoid/millettioid clade</taxon>
        <taxon>Phaseoleae</taxon>
        <taxon>Mucuna</taxon>
    </lineage>
</organism>
<dbReference type="Proteomes" id="UP000257109">
    <property type="component" value="Unassembled WGS sequence"/>
</dbReference>
<reference evidence="1" key="1">
    <citation type="submission" date="2018-05" db="EMBL/GenBank/DDBJ databases">
        <title>Draft genome of Mucuna pruriens seed.</title>
        <authorList>
            <person name="Nnadi N.E."/>
            <person name="Vos R."/>
            <person name="Hasami M.H."/>
            <person name="Devisetty U.K."/>
            <person name="Aguiy J.C."/>
        </authorList>
    </citation>
    <scope>NUCLEOTIDE SEQUENCE [LARGE SCALE GENOMIC DNA]</scope>
    <source>
        <strain evidence="1">JCA_2017</strain>
    </source>
</reference>
<evidence type="ECO:0000313" key="2">
    <source>
        <dbReference type="Proteomes" id="UP000257109"/>
    </source>
</evidence>
<dbReference type="EMBL" id="QJKJ01010860">
    <property type="protein sequence ID" value="RDX72566.1"/>
    <property type="molecule type" value="Genomic_DNA"/>
</dbReference>
<dbReference type="AlphaFoldDB" id="A0A371F2P5"/>
<evidence type="ECO:0000313" key="1">
    <source>
        <dbReference type="EMBL" id="RDX72566.1"/>
    </source>
</evidence>
<proteinExistence type="predicted"/>
<dbReference type="OrthoDB" id="1633296at2759"/>
<feature type="non-terminal residue" evidence="1">
    <location>
        <position position="1"/>
    </location>
</feature>
<comment type="caution">
    <text evidence="1">The sequence shown here is derived from an EMBL/GenBank/DDBJ whole genome shotgun (WGS) entry which is preliminary data.</text>
</comment>
<gene>
    <name evidence="1" type="ORF">CR513_47938</name>
</gene>
<name>A0A371F2P5_MUCPR</name>
<accession>A0A371F2P5</accession>
<keyword evidence="2" id="KW-1185">Reference proteome</keyword>
<protein>
    <submittedName>
        <fullName evidence="1">Uncharacterized protein</fullName>
    </submittedName>
</protein>